<gene>
    <name evidence="1" type="ORF">DSCA_49850</name>
</gene>
<evidence type="ECO:0000313" key="1">
    <source>
        <dbReference type="EMBL" id="BBO71055.1"/>
    </source>
</evidence>
<sequence>MSQPVGQATATMALPGRKLAANIDPLRKIRGRLKVVFQMDAAVIVAMSDTRPVDPSQQVVHLKDYKNNYFSQGNRSTGAKVAAKRFRALVFQRFPKGSREMYFENK</sequence>
<organism evidence="1 2">
    <name type="scientific">Desulfosarcina alkanivorans</name>
    <dbReference type="NCBI Taxonomy" id="571177"/>
    <lineage>
        <taxon>Bacteria</taxon>
        <taxon>Pseudomonadati</taxon>
        <taxon>Thermodesulfobacteriota</taxon>
        <taxon>Desulfobacteria</taxon>
        <taxon>Desulfobacterales</taxon>
        <taxon>Desulfosarcinaceae</taxon>
        <taxon>Desulfosarcina</taxon>
    </lineage>
</organism>
<protein>
    <submittedName>
        <fullName evidence="1">Uncharacterized protein</fullName>
    </submittedName>
</protein>
<dbReference type="KEGG" id="dalk:DSCA_49850"/>
<keyword evidence="2" id="KW-1185">Reference proteome</keyword>
<dbReference type="Proteomes" id="UP000427906">
    <property type="component" value="Chromosome"/>
</dbReference>
<name>A0A5K7YRT1_9BACT</name>
<dbReference type="AlphaFoldDB" id="A0A5K7YRT1"/>
<accession>A0A5K7YRT1</accession>
<reference evidence="1 2" key="1">
    <citation type="submission" date="2019-11" db="EMBL/GenBank/DDBJ databases">
        <title>Comparative genomics of hydrocarbon-degrading Desulfosarcina strains.</title>
        <authorList>
            <person name="Watanabe M."/>
            <person name="Kojima H."/>
            <person name="Fukui M."/>
        </authorList>
    </citation>
    <scope>NUCLEOTIDE SEQUENCE [LARGE SCALE GENOMIC DNA]</scope>
    <source>
        <strain evidence="1 2">PL12</strain>
    </source>
</reference>
<dbReference type="EMBL" id="AP021874">
    <property type="protein sequence ID" value="BBO71055.1"/>
    <property type="molecule type" value="Genomic_DNA"/>
</dbReference>
<evidence type="ECO:0000313" key="2">
    <source>
        <dbReference type="Proteomes" id="UP000427906"/>
    </source>
</evidence>
<proteinExistence type="predicted"/>